<dbReference type="InterPro" id="IPR008780">
    <property type="entry name" value="Plasmodium_Vir"/>
</dbReference>
<gene>
    <name evidence="2" type="ORF">PVP01_1001600</name>
</gene>
<feature type="region of interest" description="Disordered" evidence="1">
    <location>
        <begin position="263"/>
        <end position="283"/>
    </location>
</feature>
<reference evidence="3" key="1">
    <citation type="submission" date="2016-07" db="EMBL/GenBank/DDBJ databases">
        <authorList>
            <consortium name="Pathogen Informatics"/>
        </authorList>
    </citation>
    <scope>NUCLEOTIDE SEQUENCE [LARGE SCALE GENOMIC DNA]</scope>
</reference>
<feature type="compositionally biased region" description="Low complexity" evidence="1">
    <location>
        <begin position="273"/>
        <end position="283"/>
    </location>
</feature>
<dbReference type="OrthoDB" id="379388at2759"/>
<name>A0A564ZWX3_PLAVI</name>
<dbReference type="VEuPathDB" id="PlasmoDB:PVP01_1001600"/>
<protein>
    <submittedName>
        <fullName evidence="2">VIR protein</fullName>
    </submittedName>
</protein>
<evidence type="ECO:0000313" key="2">
    <source>
        <dbReference type="EMBL" id="VUZ96310.1"/>
    </source>
</evidence>
<organism evidence="2 3">
    <name type="scientific">Plasmodium vivax</name>
    <name type="common">malaria parasite P. vivax</name>
    <dbReference type="NCBI Taxonomy" id="5855"/>
    <lineage>
        <taxon>Eukaryota</taxon>
        <taxon>Sar</taxon>
        <taxon>Alveolata</taxon>
        <taxon>Apicomplexa</taxon>
        <taxon>Aconoidasida</taxon>
        <taxon>Haemosporida</taxon>
        <taxon>Plasmodiidae</taxon>
        <taxon>Plasmodium</taxon>
        <taxon>Plasmodium (Plasmodium)</taxon>
    </lineage>
</organism>
<dbReference type="Pfam" id="PF05795">
    <property type="entry name" value="Plasmodium_Vir"/>
    <property type="match status" value="1"/>
</dbReference>
<sequence>MDIDGFINEYPFLSNMVIAYKEFNKGVTEEERTFDASLLERIKPQDLNYHNHKHIYEKLIRNLSSLLNLKYNQMGIQDYCRFLHQWLYHSQKEFDIGEYALGVFYGVSHNNIVRKGGRDTCSYFSYATSYEKPLNIIKLDNFHENIKDIKSTLEREINRDNSPCQSYVCECVKIYKTMHNTYCRNEGTTDKKVKDTCDILEKFKRSYMAFLFGEEGIKDKIPPLNGPDIDDFPRCLSDKPKSALRSGLGSAQGPVLGSGVRLEQHSQATTPASEQSNSPTSLSTSTVVSTMVGIPPFLALIYKFTPVGRMFRSKNNRSMNIFNNIDDQIEKELSYPSHKNAIINSRVATYNVAYGSV</sequence>
<proteinExistence type="predicted"/>
<dbReference type="EMBL" id="LT635621">
    <property type="protein sequence ID" value="VUZ96310.1"/>
    <property type="molecule type" value="Genomic_DNA"/>
</dbReference>
<dbReference type="Proteomes" id="UP000220605">
    <property type="component" value="Chromosome 10"/>
</dbReference>
<dbReference type="AlphaFoldDB" id="A0A564ZWX3"/>
<accession>A0A564ZWX3</accession>
<dbReference type="VEuPathDB" id="PlasmoDB:PVPAM_000041600"/>
<dbReference type="VEuPathDB" id="PlasmoDB:PVW1_100019500"/>
<evidence type="ECO:0000256" key="1">
    <source>
        <dbReference type="SAM" id="MobiDB-lite"/>
    </source>
</evidence>
<evidence type="ECO:0000313" key="3">
    <source>
        <dbReference type="Proteomes" id="UP000220605"/>
    </source>
</evidence>